<name>A0ABQ9HQZ4_9NEOP</name>
<accession>A0ABQ9HQZ4</accession>
<sequence length="176" mass="19959">MKLYNVVNIKHWFLCLYYLEDQRGEPIVGGYYTEEIQPTKFPDVYLVEVLKRCNGHVYLPDAAKVQACDDANITIPLHPFPSILSSAKATVKPAAMTLNTNPHFARRRGSVLIRQLSFHLGEPKFDSLRRHSQIFASGNCVGRKPLVFSRITHFPRPFIPVLLYTHLASPPSALKT</sequence>
<proteinExistence type="predicted"/>
<comment type="caution">
    <text evidence="1">The sequence shown here is derived from an EMBL/GenBank/DDBJ whole genome shotgun (WGS) entry which is preliminary data.</text>
</comment>
<evidence type="ECO:0000313" key="2">
    <source>
        <dbReference type="Proteomes" id="UP001159363"/>
    </source>
</evidence>
<evidence type="ECO:0000313" key="1">
    <source>
        <dbReference type="EMBL" id="KAJ8886798.1"/>
    </source>
</evidence>
<keyword evidence="2" id="KW-1185">Reference proteome</keyword>
<reference evidence="1 2" key="1">
    <citation type="submission" date="2023-02" db="EMBL/GenBank/DDBJ databases">
        <title>LHISI_Scaffold_Assembly.</title>
        <authorList>
            <person name="Stuart O.P."/>
            <person name="Cleave R."/>
            <person name="Magrath M.J.L."/>
            <person name="Mikheyev A.S."/>
        </authorList>
    </citation>
    <scope>NUCLEOTIDE SEQUENCE [LARGE SCALE GENOMIC DNA]</scope>
    <source>
        <strain evidence="1">Daus_M_001</strain>
        <tissue evidence="1">Leg muscle</tissue>
    </source>
</reference>
<gene>
    <name evidence="1" type="ORF">PR048_013010</name>
</gene>
<protein>
    <submittedName>
        <fullName evidence="1">Uncharacterized protein</fullName>
    </submittedName>
</protein>
<dbReference type="Proteomes" id="UP001159363">
    <property type="component" value="Chromosome X"/>
</dbReference>
<organism evidence="1 2">
    <name type="scientific">Dryococelus australis</name>
    <dbReference type="NCBI Taxonomy" id="614101"/>
    <lineage>
        <taxon>Eukaryota</taxon>
        <taxon>Metazoa</taxon>
        <taxon>Ecdysozoa</taxon>
        <taxon>Arthropoda</taxon>
        <taxon>Hexapoda</taxon>
        <taxon>Insecta</taxon>
        <taxon>Pterygota</taxon>
        <taxon>Neoptera</taxon>
        <taxon>Polyneoptera</taxon>
        <taxon>Phasmatodea</taxon>
        <taxon>Verophasmatodea</taxon>
        <taxon>Anareolatae</taxon>
        <taxon>Phasmatidae</taxon>
        <taxon>Eurycanthinae</taxon>
        <taxon>Dryococelus</taxon>
    </lineage>
</organism>
<dbReference type="EMBL" id="JARBHB010000004">
    <property type="protein sequence ID" value="KAJ8886798.1"/>
    <property type="molecule type" value="Genomic_DNA"/>
</dbReference>